<feature type="compositionally biased region" description="Acidic residues" evidence="1">
    <location>
        <begin position="206"/>
        <end position="218"/>
    </location>
</feature>
<name>A0A0D7AK91_9AGAR</name>
<gene>
    <name evidence="3" type="ORF">FISHEDRAFT_56023</name>
</gene>
<keyword evidence="4" id="KW-1185">Reference proteome</keyword>
<protein>
    <recommendedName>
        <fullName evidence="2">DUF6532 domain-containing protein</fullName>
    </recommendedName>
</protein>
<evidence type="ECO:0000313" key="4">
    <source>
        <dbReference type="Proteomes" id="UP000054144"/>
    </source>
</evidence>
<evidence type="ECO:0000259" key="2">
    <source>
        <dbReference type="Pfam" id="PF20149"/>
    </source>
</evidence>
<evidence type="ECO:0000256" key="1">
    <source>
        <dbReference type="SAM" id="MobiDB-lite"/>
    </source>
</evidence>
<proteinExistence type="predicted"/>
<dbReference type="Proteomes" id="UP000054144">
    <property type="component" value="Unassembled WGS sequence"/>
</dbReference>
<feature type="domain" description="DUF6532" evidence="2">
    <location>
        <begin position="374"/>
        <end position="533"/>
    </location>
</feature>
<reference evidence="3 4" key="1">
    <citation type="journal article" date="2015" name="Fungal Genet. Biol.">
        <title>Evolution of novel wood decay mechanisms in Agaricales revealed by the genome sequences of Fistulina hepatica and Cylindrobasidium torrendii.</title>
        <authorList>
            <person name="Floudas D."/>
            <person name="Held B.W."/>
            <person name="Riley R."/>
            <person name="Nagy L.G."/>
            <person name="Koehler G."/>
            <person name="Ransdell A.S."/>
            <person name="Younus H."/>
            <person name="Chow J."/>
            <person name="Chiniquy J."/>
            <person name="Lipzen A."/>
            <person name="Tritt A."/>
            <person name="Sun H."/>
            <person name="Haridas S."/>
            <person name="LaButti K."/>
            <person name="Ohm R.A."/>
            <person name="Kues U."/>
            <person name="Blanchette R.A."/>
            <person name="Grigoriev I.V."/>
            <person name="Minto R.E."/>
            <person name="Hibbett D.S."/>
        </authorList>
    </citation>
    <scope>NUCLEOTIDE SEQUENCE [LARGE SCALE GENOMIC DNA]</scope>
    <source>
        <strain evidence="3 4">ATCC 64428</strain>
    </source>
</reference>
<dbReference type="AlphaFoldDB" id="A0A0D7AK91"/>
<accession>A0A0D7AK91</accession>
<dbReference type="Pfam" id="PF20149">
    <property type="entry name" value="DUF6532"/>
    <property type="match status" value="1"/>
</dbReference>
<sequence length="611" mass="67775">MRMLNTTSTRSSPLIDVDGRQWLNSPRLHAYAVGIPRPHCNCFTHAVTATRKAAAGARNFVTGRKKHEERVEQRQCKDMLQEQAQHSGPPHPPQGAFSEESSNDEGPVQPVPKTVSRKMVEGVPAAKATKVPVKGTSASKSGPATKRTAIDQFDDDNGEVSSDDGADVTSQEDDDAVDEDEDLDKLDDAAIQATFNAERVVATGADESDEDNVSNDDDLERRASTDSTMSLASDAPPPTSDSDGAALEYDSQEDKEDVHTSADVKHMKKRSHRQVTDDDLDAEFDDLLPPEPVHVVKKKCSQHREEAIKAEVPQWVNKTPTSSEDTMVKGRKLVRDSYEQTLPAHICLTNPQGTVGISKKGQSIEMNALTDYTIDQIEADIVFENAFPEHTNKIIYQHNALISALNTNGFLIDEEKCKDIEKHLITDVAFVQVLGNLVWGCVPQFRLALRSRGAQAPAHYQLGVGQNCKECVSSLLTDNWYIHDGKWKDNEWVLSSKDHPYDCTAIRDVLSLFFMSKKLLGRNPRYADRFTGPETNEECCHEDLLPFTGSFYAAIYNSHVMTLKTLCNQNSVWYHRLVSSLYDKLVCSSQKNVAMQATPSDMLASIKIPEA</sequence>
<dbReference type="EMBL" id="KN881644">
    <property type="protein sequence ID" value="KIY52270.1"/>
    <property type="molecule type" value="Genomic_DNA"/>
</dbReference>
<feature type="compositionally biased region" description="Acidic residues" evidence="1">
    <location>
        <begin position="152"/>
        <end position="185"/>
    </location>
</feature>
<dbReference type="InterPro" id="IPR045341">
    <property type="entry name" value="DUF6532"/>
</dbReference>
<feature type="compositionally biased region" description="Basic and acidic residues" evidence="1">
    <location>
        <begin position="256"/>
        <end position="265"/>
    </location>
</feature>
<feature type="region of interest" description="Disordered" evidence="1">
    <location>
        <begin position="58"/>
        <end position="276"/>
    </location>
</feature>
<dbReference type="OrthoDB" id="3225557at2759"/>
<evidence type="ECO:0000313" key="3">
    <source>
        <dbReference type="EMBL" id="KIY52270.1"/>
    </source>
</evidence>
<organism evidence="3 4">
    <name type="scientific">Fistulina hepatica ATCC 64428</name>
    <dbReference type="NCBI Taxonomy" id="1128425"/>
    <lineage>
        <taxon>Eukaryota</taxon>
        <taxon>Fungi</taxon>
        <taxon>Dikarya</taxon>
        <taxon>Basidiomycota</taxon>
        <taxon>Agaricomycotina</taxon>
        <taxon>Agaricomycetes</taxon>
        <taxon>Agaricomycetidae</taxon>
        <taxon>Agaricales</taxon>
        <taxon>Fistulinaceae</taxon>
        <taxon>Fistulina</taxon>
    </lineage>
</organism>
<feature type="compositionally biased region" description="Basic and acidic residues" evidence="1">
    <location>
        <begin position="66"/>
        <end position="80"/>
    </location>
</feature>